<dbReference type="InterPro" id="IPR058738">
    <property type="entry name" value="PH-like_AREL1"/>
</dbReference>
<dbReference type="GO" id="GO:0061630">
    <property type="term" value="F:ubiquitin protein ligase activity"/>
    <property type="evidence" value="ECO:0007669"/>
    <property type="project" value="UniProtKB-EC"/>
</dbReference>
<evidence type="ECO:0000256" key="6">
    <source>
        <dbReference type="PROSITE-ProRule" id="PRU00087"/>
    </source>
</evidence>
<comment type="caution">
    <text evidence="11">The sequence shown here is derived from an EMBL/GenBank/DDBJ whole genome shotgun (WGS) entry which is preliminary data.</text>
</comment>
<dbReference type="Gene3D" id="2.60.40.10">
    <property type="entry name" value="Immunoglobulins"/>
    <property type="match status" value="1"/>
</dbReference>
<dbReference type="PANTHER" id="PTHR11254:SF340">
    <property type="entry name" value="APOPTOSIS-RESISTANT E3 UBIQUITIN PROTEIN LIGASE 1"/>
    <property type="match status" value="1"/>
</dbReference>
<keyword evidence="12" id="KW-1185">Reference proteome</keyword>
<keyword evidence="9" id="KW-1133">Transmembrane helix</keyword>
<dbReference type="Gene3D" id="3.30.2410.10">
    <property type="entry name" value="Hect, E3 ligase catalytic domain"/>
    <property type="match status" value="1"/>
</dbReference>
<dbReference type="EMBL" id="CALNXJ010000023">
    <property type="protein sequence ID" value="CAH3128733.1"/>
    <property type="molecule type" value="Genomic_DNA"/>
</dbReference>
<dbReference type="InterPro" id="IPR000569">
    <property type="entry name" value="HECT_dom"/>
</dbReference>
<evidence type="ECO:0000256" key="2">
    <source>
        <dbReference type="ARBA" id="ARBA00004906"/>
    </source>
</evidence>
<feature type="transmembrane region" description="Helical" evidence="9">
    <location>
        <begin position="6"/>
        <end position="25"/>
    </location>
</feature>
<dbReference type="GO" id="GO:0005829">
    <property type="term" value="C:cytosol"/>
    <property type="evidence" value="ECO:0007669"/>
    <property type="project" value="TreeGrafter"/>
</dbReference>
<accession>A0AAU9WWL3</accession>
<feature type="compositionally biased region" description="Low complexity" evidence="8">
    <location>
        <begin position="475"/>
        <end position="485"/>
    </location>
</feature>
<evidence type="ECO:0000313" key="11">
    <source>
        <dbReference type="EMBL" id="CAH3128733.1"/>
    </source>
</evidence>
<evidence type="ECO:0000256" key="7">
    <source>
        <dbReference type="PROSITE-ProRule" id="PRU00104"/>
    </source>
</evidence>
<keyword evidence="5 7" id="KW-0833">Ubl conjugation pathway</keyword>
<dbReference type="Gene3D" id="3.30.2160.10">
    <property type="entry name" value="Hect, E3 ligase catalytic domain"/>
    <property type="match status" value="1"/>
</dbReference>
<evidence type="ECO:0000256" key="9">
    <source>
        <dbReference type="SAM" id="Phobius"/>
    </source>
</evidence>
<dbReference type="InterPro" id="IPR013761">
    <property type="entry name" value="SAM/pointed_sf"/>
</dbReference>
<feature type="active site" description="Glycyl thioester intermediate" evidence="7">
    <location>
        <position position="957"/>
    </location>
</feature>
<dbReference type="SUPFAM" id="SSF56204">
    <property type="entry name" value="Hect, E3 ligase catalytic domain"/>
    <property type="match status" value="1"/>
</dbReference>
<feature type="region of interest" description="Disordered" evidence="8">
    <location>
        <begin position="475"/>
        <end position="496"/>
    </location>
</feature>
<reference evidence="11 12" key="1">
    <citation type="submission" date="2022-05" db="EMBL/GenBank/DDBJ databases">
        <authorList>
            <consortium name="Genoscope - CEA"/>
            <person name="William W."/>
        </authorList>
    </citation>
    <scope>NUCLEOTIDE SEQUENCE [LARGE SCALE GENOMIC DNA]</scope>
</reference>
<evidence type="ECO:0000256" key="5">
    <source>
        <dbReference type="ARBA" id="ARBA00022786"/>
    </source>
</evidence>
<evidence type="ECO:0000256" key="4">
    <source>
        <dbReference type="ARBA" id="ARBA00022679"/>
    </source>
</evidence>
<keyword evidence="4" id="KW-0808">Transferase</keyword>
<sequence length="990" mass="113305">MLNKIAVLIFGLGFLFYRMQVYFIVREEKAELHSWLEQHDLLDYEAKLHKFGILTKAKFATLDAKRFLTRHGSFWGVFTFTSEKEKLEQAVQKARLELQLLSWLQQIHLDTYYSKLLSQGINSVDRLIKNHKSDLLRKIVTDEDFKKFQEAVEKQQGHFVDSPPLRGALMLFSFSWWSIKFVGRALLVMVGSIALLVCLSVGFSRIKSRSQQHKSSFFGYVLGLALEPSFTKVIWEWEDPHIVGESMSFILKFYRMNATPYSVSKEDYILVEIMHNNNFIVSSREYGGEKWRDGNAMRVSFTVREAGAYKISVLVKGKPIRDSPFTKTFLPGVVDPSKCSILEGSSLLEVQQGIYTPLTVEARDKFGNVCPLSVQDVHSYCVEITEIGSSEKTDPELVILPDGFDKNNVLHIKLDDEGCFNAVVKYNGVTLNQGKLTVISLNPKDAEHVNKNIKNKCWNVWYEAYLLVNDDTSPAASSGSSTPATPNMPSGARRPSSNFEQASIAITGLNINGLKKSRKVYCYISKKQLQIKEFYMRIIPHRLYGFRVRPTTKIILHPPDRSVDYPAFTVDDGSQPPITVMCKERNVLVATFSRLLLTKIGGSESFKDKQEFFYRELLNYHGRKTGEVNLKIDRRKLLESSYQATMKTFYSSDWLKYFKITFKDEPGVDWGGLRREWFELLCKALFSHEAGFFSRFDADDPQALVHPNPRRPAHLKVKFYEFAGRIVGKCLYESAMGSTRRLNVKARFSRSFLAQLLGLRVSYRYFEIDDKDFYRSKIKFIEENDPEDLTLVFAEEEYDQQGRLEKLEELKPGGAQIPVTESNKKEYLDLLAQYRLATSVKQEIEAFVKGLNEIVPDSLLSVFDEYELELLMCGTGNISVTDFQNNHTVTHDMAPFRKTLEWFWTIVTSFTQEELARLVQFITGSSQLPPGGFVELSPQIQISYAPFTNALPTAHTCFNQLCLPSYSSFKEMQKKLLLAINEGSEGFGFA</sequence>
<keyword evidence="9" id="KW-0472">Membrane</keyword>
<dbReference type="SUPFAM" id="SSF81296">
    <property type="entry name" value="E set domains"/>
    <property type="match status" value="1"/>
</dbReference>
<organism evidence="11 12">
    <name type="scientific">Pocillopora meandrina</name>
    <dbReference type="NCBI Taxonomy" id="46732"/>
    <lineage>
        <taxon>Eukaryota</taxon>
        <taxon>Metazoa</taxon>
        <taxon>Cnidaria</taxon>
        <taxon>Anthozoa</taxon>
        <taxon>Hexacorallia</taxon>
        <taxon>Scleractinia</taxon>
        <taxon>Astrocoeniina</taxon>
        <taxon>Pocilloporidae</taxon>
        <taxon>Pocillopora</taxon>
    </lineage>
</organism>
<comment type="pathway">
    <text evidence="2">Protein modification; protein ubiquitination.</text>
</comment>
<evidence type="ECO:0000256" key="8">
    <source>
        <dbReference type="SAM" id="MobiDB-lite"/>
    </source>
</evidence>
<dbReference type="SUPFAM" id="SSF47769">
    <property type="entry name" value="SAM/Pointed domain"/>
    <property type="match status" value="1"/>
</dbReference>
<dbReference type="InterPro" id="IPR035983">
    <property type="entry name" value="Hect_E3_ubiquitin_ligase"/>
</dbReference>
<comment type="catalytic activity">
    <reaction evidence="1">
        <text>S-ubiquitinyl-[E2 ubiquitin-conjugating enzyme]-L-cysteine + [acceptor protein]-L-lysine = [E2 ubiquitin-conjugating enzyme]-L-cysteine + N(6)-ubiquitinyl-[acceptor protein]-L-lysine.</text>
        <dbReference type="EC" id="2.3.2.26"/>
    </reaction>
</comment>
<dbReference type="SMART" id="SM00119">
    <property type="entry name" value="HECTc"/>
    <property type="match status" value="1"/>
</dbReference>
<evidence type="ECO:0000313" key="12">
    <source>
        <dbReference type="Proteomes" id="UP001159428"/>
    </source>
</evidence>
<feature type="transmembrane region" description="Helical" evidence="9">
    <location>
        <begin position="181"/>
        <end position="203"/>
    </location>
</feature>
<dbReference type="CDD" id="cd00078">
    <property type="entry name" value="HECTc"/>
    <property type="match status" value="1"/>
</dbReference>
<feature type="repeat" description="Filamin" evidence="6">
    <location>
        <begin position="221"/>
        <end position="329"/>
    </location>
</feature>
<feature type="domain" description="HECT" evidence="10">
    <location>
        <begin position="650"/>
        <end position="990"/>
    </location>
</feature>
<evidence type="ECO:0000256" key="3">
    <source>
        <dbReference type="ARBA" id="ARBA00012485"/>
    </source>
</evidence>
<dbReference type="InterPro" id="IPR013783">
    <property type="entry name" value="Ig-like_fold"/>
</dbReference>
<gene>
    <name evidence="11" type="ORF">PMEA_00013082</name>
</gene>
<proteinExistence type="predicted"/>
<dbReference type="Pfam" id="PF00632">
    <property type="entry name" value="HECT"/>
    <property type="match status" value="1"/>
</dbReference>
<evidence type="ECO:0000259" key="10">
    <source>
        <dbReference type="PROSITE" id="PS50237"/>
    </source>
</evidence>
<dbReference type="InterPro" id="IPR017868">
    <property type="entry name" value="Filamin/ABP280_repeat-like"/>
</dbReference>
<dbReference type="Pfam" id="PF25916">
    <property type="entry name" value="AREL1_PH-like"/>
    <property type="match status" value="1"/>
</dbReference>
<dbReference type="GO" id="GO:0000209">
    <property type="term" value="P:protein polyubiquitination"/>
    <property type="evidence" value="ECO:0007669"/>
    <property type="project" value="TreeGrafter"/>
</dbReference>
<dbReference type="PROSITE" id="PS50194">
    <property type="entry name" value="FILAMIN_REPEAT"/>
    <property type="match status" value="1"/>
</dbReference>
<dbReference type="Proteomes" id="UP001159428">
    <property type="component" value="Unassembled WGS sequence"/>
</dbReference>
<dbReference type="EC" id="2.3.2.26" evidence="3"/>
<dbReference type="InterPro" id="IPR014756">
    <property type="entry name" value="Ig_E-set"/>
</dbReference>
<evidence type="ECO:0000256" key="1">
    <source>
        <dbReference type="ARBA" id="ARBA00000885"/>
    </source>
</evidence>
<name>A0AAU9WWL3_9CNID</name>
<keyword evidence="9" id="KW-0812">Transmembrane</keyword>
<dbReference type="GO" id="GO:0006511">
    <property type="term" value="P:ubiquitin-dependent protein catabolic process"/>
    <property type="evidence" value="ECO:0007669"/>
    <property type="project" value="TreeGrafter"/>
</dbReference>
<dbReference type="InterPro" id="IPR050409">
    <property type="entry name" value="E3_ubiq-protein_ligase"/>
</dbReference>
<dbReference type="Gene3D" id="3.90.1750.10">
    <property type="entry name" value="Hect, E3 ligase catalytic domains"/>
    <property type="match status" value="1"/>
</dbReference>
<dbReference type="PANTHER" id="PTHR11254">
    <property type="entry name" value="HECT DOMAIN UBIQUITIN-PROTEIN LIGASE"/>
    <property type="match status" value="1"/>
</dbReference>
<protein>
    <recommendedName>
        <fullName evidence="3">HECT-type E3 ubiquitin transferase</fullName>
        <ecNumber evidence="3">2.3.2.26</ecNumber>
    </recommendedName>
</protein>
<dbReference type="FunFam" id="3.30.2160.10:FF:000008">
    <property type="entry name" value="Apoptosis-resistant E3 ubiquitin protein ligase 1"/>
    <property type="match status" value="1"/>
</dbReference>
<dbReference type="GO" id="GO:0043066">
    <property type="term" value="P:negative regulation of apoptotic process"/>
    <property type="evidence" value="ECO:0007669"/>
    <property type="project" value="TreeGrafter"/>
</dbReference>
<dbReference type="PROSITE" id="PS50237">
    <property type="entry name" value="HECT"/>
    <property type="match status" value="1"/>
</dbReference>
<dbReference type="AlphaFoldDB" id="A0AAU9WWL3"/>